<organism evidence="12 13">
    <name type="scientific">Rhizophagus irregularis</name>
    <dbReference type="NCBI Taxonomy" id="588596"/>
    <lineage>
        <taxon>Eukaryota</taxon>
        <taxon>Fungi</taxon>
        <taxon>Fungi incertae sedis</taxon>
        <taxon>Mucoromycota</taxon>
        <taxon>Glomeromycotina</taxon>
        <taxon>Glomeromycetes</taxon>
        <taxon>Glomerales</taxon>
        <taxon>Glomeraceae</taxon>
        <taxon>Rhizophagus</taxon>
    </lineage>
</organism>
<dbReference type="GO" id="GO:0005847">
    <property type="term" value="C:mRNA cleavage and polyadenylation specificity factor complex"/>
    <property type="evidence" value="ECO:0007669"/>
    <property type="project" value="UniProtKB-ARBA"/>
</dbReference>
<evidence type="ECO:0000313" key="12">
    <source>
        <dbReference type="EMBL" id="CAB5376061.1"/>
    </source>
</evidence>
<comment type="caution">
    <text evidence="12">The sequence shown here is derived from an EMBL/GenBank/DDBJ whole genome shotgun (WGS) entry which is preliminary data.</text>
</comment>
<proteinExistence type="inferred from homology"/>
<evidence type="ECO:0000256" key="4">
    <source>
        <dbReference type="ARBA" id="ARBA00022664"/>
    </source>
</evidence>
<feature type="transmembrane region" description="Helical" evidence="10">
    <location>
        <begin position="12"/>
        <end position="33"/>
    </location>
</feature>
<name>A0A915ZH57_9GLOM</name>
<dbReference type="EMBL" id="CAGKOT010000035">
    <property type="protein sequence ID" value="CAB5376061.1"/>
    <property type="molecule type" value="Genomic_DNA"/>
</dbReference>
<evidence type="ECO:0000256" key="1">
    <source>
        <dbReference type="ARBA" id="ARBA00004123"/>
    </source>
</evidence>
<feature type="domain" description="AB hydrolase-1" evidence="11">
    <location>
        <begin position="81"/>
        <end position="188"/>
    </location>
</feature>
<comment type="catalytic activity">
    <reaction evidence="9">
        <text>O-phospho-L-threonyl-[protein] + H2O = L-threonyl-[protein] + phosphate</text>
        <dbReference type="Rhea" id="RHEA:47004"/>
        <dbReference type="Rhea" id="RHEA-COMP:11060"/>
        <dbReference type="Rhea" id="RHEA-COMP:11605"/>
        <dbReference type="ChEBI" id="CHEBI:15377"/>
        <dbReference type="ChEBI" id="CHEBI:30013"/>
        <dbReference type="ChEBI" id="CHEBI:43474"/>
        <dbReference type="ChEBI" id="CHEBI:61977"/>
        <dbReference type="EC" id="3.1.3.16"/>
    </reaction>
</comment>
<keyword evidence="10" id="KW-0472">Membrane</keyword>
<comment type="catalytic activity">
    <reaction evidence="8">
        <text>O-phospho-L-seryl-[protein] + H2O = L-seryl-[protein] + phosphate</text>
        <dbReference type="Rhea" id="RHEA:20629"/>
        <dbReference type="Rhea" id="RHEA-COMP:9863"/>
        <dbReference type="Rhea" id="RHEA-COMP:11604"/>
        <dbReference type="ChEBI" id="CHEBI:15377"/>
        <dbReference type="ChEBI" id="CHEBI:29999"/>
        <dbReference type="ChEBI" id="CHEBI:43474"/>
        <dbReference type="ChEBI" id="CHEBI:83421"/>
        <dbReference type="EC" id="3.1.3.16"/>
    </reaction>
</comment>
<keyword evidence="10" id="KW-0812">Transmembrane</keyword>
<dbReference type="GO" id="GO:0008420">
    <property type="term" value="F:RNA polymerase II CTD heptapeptide repeat phosphatase activity"/>
    <property type="evidence" value="ECO:0007669"/>
    <property type="project" value="UniProtKB-ARBA"/>
</dbReference>
<evidence type="ECO:0000256" key="5">
    <source>
        <dbReference type="ARBA" id="ARBA00022801"/>
    </source>
</evidence>
<accession>A0A915ZH57</accession>
<dbReference type="Pfam" id="PF00561">
    <property type="entry name" value="Abhydrolase_1"/>
    <property type="match status" value="1"/>
</dbReference>
<evidence type="ECO:0000313" key="13">
    <source>
        <dbReference type="Proteomes" id="UP000684084"/>
    </source>
</evidence>
<evidence type="ECO:0000256" key="10">
    <source>
        <dbReference type="SAM" id="Phobius"/>
    </source>
</evidence>
<dbReference type="Proteomes" id="UP000684084">
    <property type="component" value="Unassembled WGS sequence"/>
</dbReference>
<evidence type="ECO:0000256" key="3">
    <source>
        <dbReference type="ARBA" id="ARBA00013081"/>
    </source>
</evidence>
<evidence type="ECO:0000256" key="9">
    <source>
        <dbReference type="ARBA" id="ARBA00048336"/>
    </source>
</evidence>
<keyword evidence="10" id="KW-1133">Transmembrane helix</keyword>
<comment type="subcellular location">
    <subcellularLocation>
        <location evidence="1">Nucleus</location>
    </subcellularLocation>
</comment>
<dbReference type="VEuPathDB" id="FungiDB:RhiirFUN_017211"/>
<dbReference type="InterPro" id="IPR000073">
    <property type="entry name" value="AB_hydrolase_1"/>
</dbReference>
<evidence type="ECO:0000256" key="2">
    <source>
        <dbReference type="ARBA" id="ARBA00008978"/>
    </source>
</evidence>
<evidence type="ECO:0000259" key="11">
    <source>
        <dbReference type="Pfam" id="PF00561"/>
    </source>
</evidence>
<dbReference type="OrthoDB" id="10249433at2759"/>
<reference evidence="12" key="1">
    <citation type="submission" date="2020-05" db="EMBL/GenBank/DDBJ databases">
        <authorList>
            <person name="Rincon C."/>
            <person name="Sanders R I."/>
            <person name="Robbins C."/>
            <person name="Chaturvedi A."/>
        </authorList>
    </citation>
    <scope>NUCLEOTIDE SEQUENCE</scope>
    <source>
        <strain evidence="12">CHB12</strain>
    </source>
</reference>
<dbReference type="EC" id="3.1.3.16" evidence="3"/>
<dbReference type="GO" id="GO:0031124">
    <property type="term" value="P:mRNA 3'-end processing"/>
    <property type="evidence" value="ECO:0007669"/>
    <property type="project" value="UniProtKB-ARBA"/>
</dbReference>
<dbReference type="Pfam" id="PF04722">
    <property type="entry name" value="Ssu72"/>
    <property type="match status" value="1"/>
</dbReference>
<sequence length="469" mass="53601">MESCKESFTKYFKYFITGVVFVGSFQCNLLYLANYPEGSRQYVPKPSEHCLPFKEEILTTSDSVKIRLYVIQQENNASKRPTILYCHGNAGNMGHCLPVAERLYNQLRCNIVMLSYRGYGFSEGSPSEKGLKIDAQTALDYIKGHEVFQHTKVIVYGQSLGGAVSIDLVSKNEDKVSGLIVENTFLSIPKLVPHVIPPLRYFTFFCTQKWESEKAIQNLKHIPILFLFGECDELIPKEHCNRLYELANTEGGKDIQSFEFGTHADTVAQPDYFDSIGRNFAVVCASNQNRSMEAHHVLTKCGFKVKSYGTGSAVRLPGPSLDRPNIYPFGTPYDYMFKDLHEKDVKLYKQNGLLDMLDRNRKIKLAPEQWYTEANETFDVIITCEERCFDAICEDLTDRGEHKNRPVHIINIDIKDNHEDAMLGGRAILQLAQMIDNEQVTDLDEAIPGILQEWQEKYKYEILHSIAYF</sequence>
<evidence type="ECO:0000256" key="7">
    <source>
        <dbReference type="ARBA" id="ARBA00023242"/>
    </source>
</evidence>
<keyword evidence="4" id="KW-0507">mRNA processing</keyword>
<dbReference type="AlphaFoldDB" id="A0A915ZH57"/>
<dbReference type="PANTHER" id="PTHR20383">
    <property type="entry name" value="RNA POLYMERASE II SUBUNIT A C-TERMINAL DOMAIN PHOSPHATASE"/>
    <property type="match status" value="1"/>
</dbReference>
<keyword evidence="7" id="KW-0539">Nucleus</keyword>
<evidence type="ECO:0000256" key="6">
    <source>
        <dbReference type="ARBA" id="ARBA00022912"/>
    </source>
</evidence>
<keyword evidence="5" id="KW-0378">Hydrolase</keyword>
<comment type="similarity">
    <text evidence="2">Belongs to the SSU72 phosphatase family.</text>
</comment>
<dbReference type="InterPro" id="IPR006811">
    <property type="entry name" value="RNA_pol_II_suA"/>
</dbReference>
<gene>
    <name evidence="12" type="ORF">CHRIB12_LOCUS15145</name>
</gene>
<keyword evidence="6" id="KW-0904">Protein phosphatase</keyword>
<dbReference type="FunFam" id="3.40.50.2300:FF:000039">
    <property type="entry name" value="RNA polymerase II subunit A C-terminal domain phosphatase"/>
    <property type="match status" value="1"/>
</dbReference>
<evidence type="ECO:0000256" key="8">
    <source>
        <dbReference type="ARBA" id="ARBA00047761"/>
    </source>
</evidence>
<protein>
    <recommendedName>
        <fullName evidence="3">protein-serine/threonine phosphatase</fullName>
        <ecNumber evidence="3">3.1.3.16</ecNumber>
    </recommendedName>
</protein>